<dbReference type="Gene3D" id="3.40.190.10">
    <property type="entry name" value="Periplasmic binding protein-like II"/>
    <property type="match status" value="2"/>
</dbReference>
<dbReference type="AlphaFoldDB" id="A0A0F9R3P9"/>
<protein>
    <submittedName>
        <fullName evidence="1">Uncharacterized protein</fullName>
    </submittedName>
</protein>
<dbReference type="EMBL" id="LAZR01001073">
    <property type="protein sequence ID" value="KKN51220.1"/>
    <property type="molecule type" value="Genomic_DNA"/>
</dbReference>
<evidence type="ECO:0000313" key="1">
    <source>
        <dbReference type="EMBL" id="KKN51220.1"/>
    </source>
</evidence>
<accession>A0A0F9R3P9</accession>
<sequence length="269" mass="30992">MLPIKISISVLTLFVNFALVAQEQIINVAQKQDVQNAREEYLNELLVRALESVNYPSVIRMTPISDLQKRKLINLDDNELDMYWSMSSPERETLALAIKIPLFKGYIGKRALLTNKQNVARFKNVKTLEQLGEFSAVQGHNWPDTRIMSYNGLHVRPLTNYQAMFTLTSRGRIDYFPRSFIEVNSELIENKQSNLVVVPNLYISYPTGIYYFVTKSKPELAKAIEEGLIVMQKNGEFDALFDEYFAKDLNTLPYTKGKTVEIKLDNPYF</sequence>
<name>A0A0F9R3P9_9ZZZZ</name>
<organism evidence="1">
    <name type="scientific">marine sediment metagenome</name>
    <dbReference type="NCBI Taxonomy" id="412755"/>
    <lineage>
        <taxon>unclassified sequences</taxon>
        <taxon>metagenomes</taxon>
        <taxon>ecological metagenomes</taxon>
    </lineage>
</organism>
<comment type="caution">
    <text evidence="1">The sequence shown here is derived from an EMBL/GenBank/DDBJ whole genome shotgun (WGS) entry which is preliminary data.</text>
</comment>
<dbReference type="SUPFAM" id="SSF53850">
    <property type="entry name" value="Periplasmic binding protein-like II"/>
    <property type="match status" value="1"/>
</dbReference>
<reference evidence="1" key="1">
    <citation type="journal article" date="2015" name="Nature">
        <title>Complex archaea that bridge the gap between prokaryotes and eukaryotes.</title>
        <authorList>
            <person name="Spang A."/>
            <person name="Saw J.H."/>
            <person name="Jorgensen S.L."/>
            <person name="Zaremba-Niedzwiedzka K."/>
            <person name="Martijn J."/>
            <person name="Lind A.E."/>
            <person name="van Eijk R."/>
            <person name="Schleper C."/>
            <person name="Guy L."/>
            <person name="Ettema T.J."/>
        </authorList>
    </citation>
    <scope>NUCLEOTIDE SEQUENCE</scope>
</reference>
<gene>
    <name evidence="1" type="ORF">LCGC14_0624830</name>
</gene>
<proteinExistence type="predicted"/>